<comment type="caution">
    <text evidence="1">The sequence shown here is derived from an EMBL/GenBank/DDBJ whole genome shotgun (WGS) entry which is preliminary data.</text>
</comment>
<proteinExistence type="predicted"/>
<reference evidence="1 2" key="1">
    <citation type="submission" date="2024-02" db="EMBL/GenBank/DDBJ databases">
        <authorList>
            <person name="Chen Y."/>
            <person name="Shah S."/>
            <person name="Dougan E. K."/>
            <person name="Thang M."/>
            <person name="Chan C."/>
        </authorList>
    </citation>
    <scope>NUCLEOTIDE SEQUENCE [LARGE SCALE GENOMIC DNA]</scope>
</reference>
<sequence length="414" mass="46657">MSWKKSGQYGRQDQQWKDTQWGWPKGSKQDQPKKSKDENGMIIYGYDGKKVDLKQFTGGQSSSGSSQSQAEQTLREENARLKTAVRQALASKPVEDLMELEKMSQLSPREELRERQKLLNQERKSLNRAAKIKEDIVIEKKERKFASWRTGMRGGLEEEERRHASIMAEMRTELQEAEKAKDENMDEEPEERQQSEDPRIDALTVELEEMKSQFSQMITYTARMEKQNQNLADQVQALVTAMSGQPAKRSGGLPDEEERQPKHGRSRSPKKSPARSFLAEDDAPMEEEEIKQILQKVSENAQMIILNMRNAEPEKYKSAKAMKQLIGDVLKEEKAAQRAALAAKPAGEVIDMASNALVPFGKALKGRDKTKGPYGDLPLKEEGGNPFLQLSPVTNSKKPGGTILAPAEVTHGMD</sequence>
<dbReference type="EMBL" id="CAXAMM010014446">
    <property type="protein sequence ID" value="CAK9033743.1"/>
    <property type="molecule type" value="Genomic_DNA"/>
</dbReference>
<evidence type="ECO:0000313" key="2">
    <source>
        <dbReference type="Proteomes" id="UP001642464"/>
    </source>
</evidence>
<keyword evidence="2" id="KW-1185">Reference proteome</keyword>
<dbReference type="Proteomes" id="UP001642464">
    <property type="component" value="Unassembled WGS sequence"/>
</dbReference>
<organism evidence="1 2">
    <name type="scientific">Durusdinium trenchii</name>
    <dbReference type="NCBI Taxonomy" id="1381693"/>
    <lineage>
        <taxon>Eukaryota</taxon>
        <taxon>Sar</taxon>
        <taxon>Alveolata</taxon>
        <taxon>Dinophyceae</taxon>
        <taxon>Suessiales</taxon>
        <taxon>Symbiodiniaceae</taxon>
        <taxon>Durusdinium</taxon>
    </lineage>
</organism>
<name>A0ABP0L485_9DINO</name>
<gene>
    <name evidence="1" type="ORF">SCF082_LOCUS20630</name>
</gene>
<protein>
    <submittedName>
        <fullName evidence="1">Uncharacterized protein</fullName>
    </submittedName>
</protein>
<evidence type="ECO:0000313" key="1">
    <source>
        <dbReference type="EMBL" id="CAK9033743.1"/>
    </source>
</evidence>
<accession>A0ABP0L485</accession>